<dbReference type="InterPro" id="IPR005829">
    <property type="entry name" value="Sugar_transporter_CS"/>
</dbReference>
<feature type="transmembrane region" description="Helical" evidence="5">
    <location>
        <begin position="282"/>
        <end position="299"/>
    </location>
</feature>
<dbReference type="SUPFAM" id="SSF103473">
    <property type="entry name" value="MFS general substrate transporter"/>
    <property type="match status" value="1"/>
</dbReference>
<proteinExistence type="predicted"/>
<evidence type="ECO:0000313" key="7">
    <source>
        <dbReference type="EMBL" id="GAA3627562.1"/>
    </source>
</evidence>
<evidence type="ECO:0000256" key="1">
    <source>
        <dbReference type="ARBA" id="ARBA00004651"/>
    </source>
</evidence>
<keyword evidence="4 5" id="KW-0472">Membrane</keyword>
<dbReference type="CDD" id="cd17321">
    <property type="entry name" value="MFS_MMR_MDR_like"/>
    <property type="match status" value="1"/>
</dbReference>
<reference evidence="8" key="1">
    <citation type="journal article" date="2019" name="Int. J. Syst. Evol. Microbiol.">
        <title>The Global Catalogue of Microorganisms (GCM) 10K type strain sequencing project: providing services to taxonomists for standard genome sequencing and annotation.</title>
        <authorList>
            <consortium name="The Broad Institute Genomics Platform"/>
            <consortium name="The Broad Institute Genome Sequencing Center for Infectious Disease"/>
            <person name="Wu L."/>
            <person name="Ma J."/>
        </authorList>
    </citation>
    <scope>NUCLEOTIDE SEQUENCE [LARGE SCALE GENOMIC DNA]</scope>
    <source>
        <strain evidence="8">JCM 16902</strain>
    </source>
</reference>
<feature type="transmembrane region" description="Helical" evidence="5">
    <location>
        <begin position="177"/>
        <end position="197"/>
    </location>
</feature>
<sequence>MLDSTVANLAVPSLAGDFPGDTPAGTLSGISWVITLYAIVFAALLAPAGRFSDVIGRRALFCSGVAVFTVMSLLCALAPNLDVLVVGRGLQAIGAAAMVPASLAVVLTDTPSSQRTKTIGLWSAAGALAAAIGPGLGGVLVEWVGWRSLFLINVPIGIVLFVAGLRRIGTGLRGGRVPDPIGTVILVLGVGLTVLGATKGEEWGWSSPSTLLALGLGPVLVALVLLRSTRHAVPVVETTLWRNRTFLRANLAAMVYGAALFTWLLVGVLVLTEQWHYSTLKAGLAMSPGALVASVTAIIASRVGERVGPRVISVVGSLTIFAVGVFCWVFLPENPHFTTFWLPLSFVIGFGIGLMSWSLSVAAVMSASPVKFASATGMNIACRQVGGALGIAAMTAVIAAEPGLSGYQLVYLVCGLCALAAAAASAGFHFPKYVPAPAPRSEATPATEGTVR</sequence>
<feature type="transmembrane region" description="Helical" evidence="5">
    <location>
        <begin position="311"/>
        <end position="331"/>
    </location>
</feature>
<dbReference type="Gene3D" id="1.20.1250.20">
    <property type="entry name" value="MFS general substrate transporter like domains"/>
    <property type="match status" value="1"/>
</dbReference>
<evidence type="ECO:0000256" key="5">
    <source>
        <dbReference type="SAM" id="Phobius"/>
    </source>
</evidence>
<keyword evidence="2 5" id="KW-0812">Transmembrane</keyword>
<gene>
    <name evidence="7" type="ORF">GCM10022223_51070</name>
</gene>
<dbReference type="InterPro" id="IPR011701">
    <property type="entry name" value="MFS"/>
</dbReference>
<feature type="transmembrane region" description="Helical" evidence="5">
    <location>
        <begin position="380"/>
        <end position="400"/>
    </location>
</feature>
<feature type="transmembrane region" description="Helical" evidence="5">
    <location>
        <begin position="85"/>
        <end position="107"/>
    </location>
</feature>
<accession>A0ABP7A9B0</accession>
<evidence type="ECO:0000259" key="6">
    <source>
        <dbReference type="PROSITE" id="PS50850"/>
    </source>
</evidence>
<feature type="transmembrane region" description="Helical" evidence="5">
    <location>
        <begin position="247"/>
        <end position="270"/>
    </location>
</feature>
<name>A0ABP7A9B0_9ACTN</name>
<keyword evidence="3 5" id="KW-1133">Transmembrane helix</keyword>
<dbReference type="PROSITE" id="PS00216">
    <property type="entry name" value="SUGAR_TRANSPORT_1"/>
    <property type="match status" value="1"/>
</dbReference>
<organism evidence="7 8">
    <name type="scientific">Kineosporia mesophila</name>
    <dbReference type="NCBI Taxonomy" id="566012"/>
    <lineage>
        <taxon>Bacteria</taxon>
        <taxon>Bacillati</taxon>
        <taxon>Actinomycetota</taxon>
        <taxon>Actinomycetes</taxon>
        <taxon>Kineosporiales</taxon>
        <taxon>Kineosporiaceae</taxon>
        <taxon>Kineosporia</taxon>
    </lineage>
</organism>
<dbReference type="InterPro" id="IPR036259">
    <property type="entry name" value="MFS_trans_sf"/>
</dbReference>
<feature type="transmembrane region" description="Helical" evidence="5">
    <location>
        <begin position="29"/>
        <end position="47"/>
    </location>
</feature>
<dbReference type="PANTHER" id="PTHR42718:SF48">
    <property type="entry name" value="CONSERVED TWO-DOMAIN MEMBRANE PROTEIN-RELATED"/>
    <property type="match status" value="1"/>
</dbReference>
<dbReference type="PROSITE" id="PS50850">
    <property type="entry name" value="MFS"/>
    <property type="match status" value="1"/>
</dbReference>
<dbReference type="Gene3D" id="1.20.1720.10">
    <property type="entry name" value="Multidrug resistance protein D"/>
    <property type="match status" value="1"/>
</dbReference>
<feature type="transmembrane region" description="Helical" evidence="5">
    <location>
        <begin position="119"/>
        <end position="140"/>
    </location>
</feature>
<dbReference type="Proteomes" id="UP001501074">
    <property type="component" value="Unassembled WGS sequence"/>
</dbReference>
<feature type="transmembrane region" description="Helical" evidence="5">
    <location>
        <begin position="203"/>
        <end position="226"/>
    </location>
</feature>
<evidence type="ECO:0000256" key="2">
    <source>
        <dbReference type="ARBA" id="ARBA00022692"/>
    </source>
</evidence>
<comment type="caution">
    <text evidence="7">The sequence shown here is derived from an EMBL/GenBank/DDBJ whole genome shotgun (WGS) entry which is preliminary data.</text>
</comment>
<dbReference type="PRINTS" id="PR01036">
    <property type="entry name" value="TCRTETB"/>
</dbReference>
<comment type="subcellular location">
    <subcellularLocation>
        <location evidence="1">Cell membrane</location>
        <topology evidence="1">Multi-pass membrane protein</topology>
    </subcellularLocation>
</comment>
<dbReference type="EMBL" id="BAAAZO010000010">
    <property type="protein sequence ID" value="GAA3627562.1"/>
    <property type="molecule type" value="Genomic_DNA"/>
</dbReference>
<evidence type="ECO:0000256" key="3">
    <source>
        <dbReference type="ARBA" id="ARBA00022989"/>
    </source>
</evidence>
<evidence type="ECO:0000313" key="8">
    <source>
        <dbReference type="Proteomes" id="UP001501074"/>
    </source>
</evidence>
<protein>
    <recommendedName>
        <fullName evidence="6">Major facilitator superfamily (MFS) profile domain-containing protein</fullName>
    </recommendedName>
</protein>
<evidence type="ECO:0000256" key="4">
    <source>
        <dbReference type="ARBA" id="ARBA00023136"/>
    </source>
</evidence>
<feature type="transmembrane region" description="Helical" evidence="5">
    <location>
        <begin position="59"/>
        <end position="79"/>
    </location>
</feature>
<feature type="transmembrane region" description="Helical" evidence="5">
    <location>
        <begin position="343"/>
        <end position="368"/>
    </location>
</feature>
<dbReference type="Pfam" id="PF07690">
    <property type="entry name" value="MFS_1"/>
    <property type="match status" value="1"/>
</dbReference>
<feature type="transmembrane region" description="Helical" evidence="5">
    <location>
        <begin position="146"/>
        <end position="165"/>
    </location>
</feature>
<dbReference type="PANTHER" id="PTHR42718">
    <property type="entry name" value="MAJOR FACILITATOR SUPERFAMILY MULTIDRUG TRANSPORTER MFSC"/>
    <property type="match status" value="1"/>
</dbReference>
<feature type="transmembrane region" description="Helical" evidence="5">
    <location>
        <begin position="406"/>
        <end position="430"/>
    </location>
</feature>
<dbReference type="InterPro" id="IPR020846">
    <property type="entry name" value="MFS_dom"/>
</dbReference>
<keyword evidence="8" id="KW-1185">Reference proteome</keyword>
<feature type="domain" description="Major facilitator superfamily (MFS) profile" evidence="6">
    <location>
        <begin position="1"/>
        <end position="433"/>
    </location>
</feature>